<dbReference type="SUPFAM" id="SSF53448">
    <property type="entry name" value="Nucleotide-diphospho-sugar transferases"/>
    <property type="match status" value="1"/>
</dbReference>
<dbReference type="Proteomes" id="UP001597051">
    <property type="component" value="Unassembled WGS sequence"/>
</dbReference>
<dbReference type="GO" id="GO:0016757">
    <property type="term" value="F:glycosyltransferase activity"/>
    <property type="evidence" value="ECO:0007669"/>
    <property type="project" value="UniProtKB-KW"/>
</dbReference>
<dbReference type="EC" id="2.4.-.-" evidence="2"/>
<accession>A0ABW3J237</accession>
<proteinExistence type="predicted"/>
<dbReference type="Gene3D" id="3.90.550.10">
    <property type="entry name" value="Spore Coat Polysaccharide Biosynthesis Protein SpsA, Chain A"/>
    <property type="match status" value="1"/>
</dbReference>
<feature type="domain" description="Glycosyltransferase 2-like" evidence="1">
    <location>
        <begin position="9"/>
        <end position="111"/>
    </location>
</feature>
<gene>
    <name evidence="2" type="ORF">ACFQ0S_04035</name>
</gene>
<keyword evidence="2" id="KW-0328">Glycosyltransferase</keyword>
<evidence type="ECO:0000259" key="1">
    <source>
        <dbReference type="Pfam" id="PF00535"/>
    </source>
</evidence>
<evidence type="ECO:0000313" key="3">
    <source>
        <dbReference type="Proteomes" id="UP001597051"/>
    </source>
</evidence>
<name>A0ABW3J237_9FLAO</name>
<dbReference type="InterPro" id="IPR001173">
    <property type="entry name" value="Glyco_trans_2-like"/>
</dbReference>
<evidence type="ECO:0000313" key="2">
    <source>
        <dbReference type="EMBL" id="MFD0983642.1"/>
    </source>
</evidence>
<organism evidence="2 3">
    <name type="scientific">Flavobacterium myungsuense</name>
    <dbReference type="NCBI Taxonomy" id="651823"/>
    <lineage>
        <taxon>Bacteria</taxon>
        <taxon>Pseudomonadati</taxon>
        <taxon>Bacteroidota</taxon>
        <taxon>Flavobacteriia</taxon>
        <taxon>Flavobacteriales</taxon>
        <taxon>Flavobacteriaceae</taxon>
        <taxon>Flavobacterium</taxon>
    </lineage>
</organism>
<comment type="caution">
    <text evidence="2">The sequence shown here is derived from an EMBL/GenBank/DDBJ whole genome shotgun (WGS) entry which is preliminary data.</text>
</comment>
<sequence>MTSDKPLVSIITVVYNGFATLEQTIKSVIDQSYSNIEYIIIDGGSTDGSIEIIKKYEDKLAIYISEPDKGLYDAMNKGIAHAKGLLIGLINSDDWYEQNAVALVVESYNNNLVKKIFYGDKKCILSNNESFIRKANNNDFLIRYHGMILNHPTMFIHNEVYKKYKYNTSLSSLSDYQLVLSAYLEDKTCFQYIPALITNYRIGGISAKLSLFKSIKENYSARRNAGMTIYQCFFGIMIRISLEILRLFKR</sequence>
<dbReference type="InterPro" id="IPR029044">
    <property type="entry name" value="Nucleotide-diphossugar_trans"/>
</dbReference>
<dbReference type="PANTHER" id="PTHR22916:SF3">
    <property type="entry name" value="UDP-GLCNAC:BETAGAL BETA-1,3-N-ACETYLGLUCOSAMINYLTRANSFERASE-LIKE PROTEIN 1"/>
    <property type="match status" value="1"/>
</dbReference>
<dbReference type="RefSeq" id="WP_379754224.1">
    <property type="nucleotide sequence ID" value="NZ_JBHSYB010000012.1"/>
</dbReference>
<keyword evidence="2" id="KW-0808">Transferase</keyword>
<protein>
    <submittedName>
        <fullName evidence="2">Glycosyltransferase family 2 protein</fullName>
        <ecNumber evidence="2">2.4.-.-</ecNumber>
    </submittedName>
</protein>
<dbReference type="CDD" id="cd06433">
    <property type="entry name" value="GT_2_WfgS_like"/>
    <property type="match status" value="1"/>
</dbReference>
<reference evidence="3" key="1">
    <citation type="journal article" date="2019" name="Int. J. Syst. Evol. Microbiol.">
        <title>The Global Catalogue of Microorganisms (GCM) 10K type strain sequencing project: providing services to taxonomists for standard genome sequencing and annotation.</title>
        <authorList>
            <consortium name="The Broad Institute Genomics Platform"/>
            <consortium name="The Broad Institute Genome Sequencing Center for Infectious Disease"/>
            <person name="Wu L."/>
            <person name="Ma J."/>
        </authorList>
    </citation>
    <scope>NUCLEOTIDE SEQUENCE [LARGE SCALE GENOMIC DNA]</scope>
    <source>
        <strain evidence="3">CECT 7649</strain>
    </source>
</reference>
<dbReference type="PANTHER" id="PTHR22916">
    <property type="entry name" value="GLYCOSYLTRANSFERASE"/>
    <property type="match status" value="1"/>
</dbReference>
<keyword evidence="3" id="KW-1185">Reference proteome</keyword>
<dbReference type="Pfam" id="PF00535">
    <property type="entry name" value="Glycos_transf_2"/>
    <property type="match status" value="1"/>
</dbReference>
<dbReference type="EMBL" id="JBHTIZ010000011">
    <property type="protein sequence ID" value="MFD0983642.1"/>
    <property type="molecule type" value="Genomic_DNA"/>
</dbReference>